<protein>
    <submittedName>
        <fullName evidence="5">Transcriptional activator rhrA</fullName>
    </submittedName>
</protein>
<dbReference type="GO" id="GO:0043565">
    <property type="term" value="F:sequence-specific DNA binding"/>
    <property type="evidence" value="ECO:0007669"/>
    <property type="project" value="InterPro"/>
</dbReference>
<proteinExistence type="predicted"/>
<dbReference type="Proteomes" id="UP000035016">
    <property type="component" value="Chromosome Chromosome"/>
</dbReference>
<evidence type="ECO:0000313" key="5">
    <source>
        <dbReference type="EMBL" id="CQR59862.1"/>
    </source>
</evidence>
<dbReference type="InterPro" id="IPR035418">
    <property type="entry name" value="AraC-bd_2"/>
</dbReference>
<evidence type="ECO:0000256" key="2">
    <source>
        <dbReference type="ARBA" id="ARBA00023125"/>
    </source>
</evidence>
<reference evidence="5 6" key="1">
    <citation type="submission" date="2015-02" db="EMBL/GenBank/DDBJ databases">
        <authorList>
            <person name="Gomez-Escribano P.J."/>
        </authorList>
    </citation>
    <scope>NUCLEOTIDE SEQUENCE [LARGE SCALE GENOMIC DNA]</scope>
    <source>
        <strain evidence="6">C34 (DSM 42122 / NRRL B-24963)</strain>
    </source>
</reference>
<keyword evidence="1" id="KW-0805">Transcription regulation</keyword>
<dbReference type="PROSITE" id="PS01124">
    <property type="entry name" value="HTH_ARAC_FAMILY_2"/>
    <property type="match status" value="1"/>
</dbReference>
<dbReference type="SUPFAM" id="SSF46689">
    <property type="entry name" value="Homeodomain-like"/>
    <property type="match status" value="1"/>
</dbReference>
<dbReference type="Pfam" id="PF14525">
    <property type="entry name" value="AraC_binding_2"/>
    <property type="match status" value="1"/>
</dbReference>
<name>A0A0F7VQW7_STRLW</name>
<dbReference type="EMBL" id="LN831790">
    <property type="protein sequence ID" value="CQR59862.1"/>
    <property type="molecule type" value="Genomic_DNA"/>
</dbReference>
<evidence type="ECO:0000259" key="4">
    <source>
        <dbReference type="PROSITE" id="PS01124"/>
    </source>
</evidence>
<evidence type="ECO:0000313" key="6">
    <source>
        <dbReference type="Proteomes" id="UP000035016"/>
    </source>
</evidence>
<dbReference type="Pfam" id="PF12833">
    <property type="entry name" value="HTH_18"/>
    <property type="match status" value="1"/>
</dbReference>
<organism evidence="5 6">
    <name type="scientific">Streptomyces leeuwenhoekii</name>
    <dbReference type="NCBI Taxonomy" id="1437453"/>
    <lineage>
        <taxon>Bacteria</taxon>
        <taxon>Bacillati</taxon>
        <taxon>Actinomycetota</taxon>
        <taxon>Actinomycetes</taxon>
        <taxon>Kitasatosporales</taxon>
        <taxon>Streptomycetaceae</taxon>
        <taxon>Streptomyces</taxon>
    </lineage>
</organism>
<evidence type="ECO:0000256" key="1">
    <source>
        <dbReference type="ARBA" id="ARBA00023015"/>
    </source>
</evidence>
<keyword evidence="3" id="KW-0804">Transcription</keyword>
<dbReference type="KEGG" id="sle:sle_04000"/>
<dbReference type="GO" id="GO:0003700">
    <property type="term" value="F:DNA-binding transcription factor activity"/>
    <property type="evidence" value="ECO:0007669"/>
    <property type="project" value="InterPro"/>
</dbReference>
<dbReference type="SMART" id="SM00342">
    <property type="entry name" value="HTH_ARAC"/>
    <property type="match status" value="1"/>
</dbReference>
<dbReference type="InterPro" id="IPR050204">
    <property type="entry name" value="AraC_XylS_family_regulators"/>
</dbReference>
<sequence length="330" mass="35651">MLLDNPALSMRAPQPVTAALHPVRAFSTALVPPEQRLPAWEKHNADALIALKCRTHGDGEFRAREDNLQLGRVHLARVRSTAHAVERSLDLIGEQPTGALALFVSLRGEALFQQAGRRQVLRPGDLLVCDADGPFVRGFGDGLDELALRVDRRVLPEEIRPPAPGEPLIVRRSEANPYGRAITRLVGRAVGGQDPTPPDEQTIVDLLSALVGKGAVRPHVIHRALACAYVEDRLRDPGLSASEVARAVGISVRQLTRVFAGTGRTFPRHVLGRRLDLAHSLLAGPDAAALSTAVVAAMCGFRSTAHFSQTFQARFGITAGELRRAAAQRR</sequence>
<dbReference type="InterPro" id="IPR018060">
    <property type="entry name" value="HTH_AraC"/>
</dbReference>
<dbReference type="InterPro" id="IPR009057">
    <property type="entry name" value="Homeodomain-like_sf"/>
</dbReference>
<accession>A0A0F7VQW7</accession>
<feature type="domain" description="HTH araC/xylS-type" evidence="4">
    <location>
        <begin position="224"/>
        <end position="325"/>
    </location>
</feature>
<dbReference type="AlphaFoldDB" id="A0A0F7VQW7"/>
<dbReference type="Gene3D" id="1.10.10.60">
    <property type="entry name" value="Homeodomain-like"/>
    <property type="match status" value="1"/>
</dbReference>
<gene>
    <name evidence="5" type="primary">sle_04000</name>
</gene>
<evidence type="ECO:0000256" key="3">
    <source>
        <dbReference type="ARBA" id="ARBA00023163"/>
    </source>
</evidence>
<dbReference type="RefSeq" id="WP_242513923.1">
    <property type="nucleotide sequence ID" value="NZ_AZSD01000186.1"/>
</dbReference>
<dbReference type="PANTHER" id="PTHR46796:SF6">
    <property type="entry name" value="ARAC SUBFAMILY"/>
    <property type="match status" value="1"/>
</dbReference>
<keyword evidence="2" id="KW-0238">DNA-binding</keyword>
<dbReference type="PANTHER" id="PTHR46796">
    <property type="entry name" value="HTH-TYPE TRANSCRIPTIONAL ACTIVATOR RHAS-RELATED"/>
    <property type="match status" value="1"/>
</dbReference>